<comment type="similarity">
    <text evidence="2">Belongs to the dynactin subunits 5/6 family. Dynactin subunit 6 subfamily.</text>
</comment>
<comment type="caution">
    <text evidence="8">The sequence shown here is derived from an EMBL/GenBank/DDBJ whole genome shotgun (WGS) entry which is preliminary data.</text>
</comment>
<comment type="subcellular location">
    <subcellularLocation>
        <location evidence="1">Cytoplasm</location>
        <location evidence="1">Cytoskeleton</location>
    </subcellularLocation>
</comment>
<evidence type="ECO:0000256" key="3">
    <source>
        <dbReference type="ARBA" id="ARBA00016573"/>
    </source>
</evidence>
<evidence type="ECO:0000256" key="1">
    <source>
        <dbReference type="ARBA" id="ARBA00004245"/>
    </source>
</evidence>
<keyword evidence="5" id="KW-0206">Cytoskeleton</keyword>
<proteinExistence type="inferred from homology"/>
<feature type="region of interest" description="Disordered" evidence="7">
    <location>
        <begin position="264"/>
        <end position="287"/>
    </location>
</feature>
<evidence type="ECO:0000256" key="5">
    <source>
        <dbReference type="ARBA" id="ARBA00023212"/>
    </source>
</evidence>
<dbReference type="STRING" id="400727.A0A2T7PSB6"/>
<dbReference type="PANTHER" id="PTHR13072">
    <property type="entry name" value="DYNACTIN 6"/>
    <property type="match status" value="1"/>
</dbReference>
<dbReference type="SUPFAM" id="SSF51161">
    <property type="entry name" value="Trimeric LpxA-like enzymes"/>
    <property type="match status" value="1"/>
</dbReference>
<dbReference type="Proteomes" id="UP000245119">
    <property type="component" value="Linkage Group LG2"/>
</dbReference>
<sequence>MASQNKSSVKIAPGAVVCDECELIGDITIGARTVIHPKVRIIAEAGPVIIGEYNIIEELVHITNQFPEGEEEKKNSQVMLIGNNNVFEVGAHIDAVKIGDHNVIESKAYVGPEVELTSGCIIGASCRVTTGEQLPENTVIYGANCHRRFQRERPPAQNLQIDFLTKDSSQLPLYEESDQTVLSTEVNYWKWNRARMARKQGHRSQRLTELSDSGAGRVREVVGRAKPVAVGGLCLVTGVVASNGSTMGEMLAVLLAWDGFEERKPPRKTERLAPPASKEANRETIME</sequence>
<evidence type="ECO:0000256" key="4">
    <source>
        <dbReference type="ARBA" id="ARBA00022490"/>
    </source>
</evidence>
<dbReference type="AlphaFoldDB" id="A0A2T7PSB6"/>
<keyword evidence="9" id="KW-1185">Reference proteome</keyword>
<gene>
    <name evidence="8" type="ORF">C0Q70_03287</name>
</gene>
<dbReference type="GO" id="GO:0005869">
    <property type="term" value="C:dynactin complex"/>
    <property type="evidence" value="ECO:0007669"/>
    <property type="project" value="InterPro"/>
</dbReference>
<protein>
    <recommendedName>
        <fullName evidence="3">Dynactin subunit 6</fullName>
    </recommendedName>
</protein>
<evidence type="ECO:0000256" key="7">
    <source>
        <dbReference type="SAM" id="MobiDB-lite"/>
    </source>
</evidence>
<comment type="function">
    <text evidence="6">Part of the dynactin complex that activates the molecular motor dynein for ultra-processive transport along microtubules.</text>
</comment>
<evidence type="ECO:0000256" key="2">
    <source>
        <dbReference type="ARBA" id="ARBA00007719"/>
    </source>
</evidence>
<reference evidence="8 9" key="1">
    <citation type="submission" date="2018-04" db="EMBL/GenBank/DDBJ databases">
        <title>The genome of golden apple snail Pomacea canaliculata provides insight into stress tolerance and invasive adaptation.</title>
        <authorList>
            <person name="Liu C."/>
            <person name="Liu B."/>
            <person name="Ren Y."/>
            <person name="Zhang Y."/>
            <person name="Wang H."/>
            <person name="Li S."/>
            <person name="Jiang F."/>
            <person name="Yin L."/>
            <person name="Zhang G."/>
            <person name="Qian W."/>
            <person name="Fan W."/>
        </authorList>
    </citation>
    <scope>NUCLEOTIDE SEQUENCE [LARGE SCALE GENOMIC DNA]</scope>
    <source>
        <strain evidence="8">SZHN2017</strain>
        <tissue evidence="8">Muscle</tissue>
    </source>
</reference>
<keyword evidence="4" id="KW-0963">Cytoplasm</keyword>
<evidence type="ECO:0000313" key="9">
    <source>
        <dbReference type="Proteomes" id="UP000245119"/>
    </source>
</evidence>
<dbReference type="CDD" id="cd04646">
    <property type="entry name" value="LbH_Dynactin_6"/>
    <property type="match status" value="1"/>
</dbReference>
<evidence type="ECO:0000256" key="6">
    <source>
        <dbReference type="ARBA" id="ARBA00034687"/>
    </source>
</evidence>
<dbReference type="GO" id="GO:0007052">
    <property type="term" value="P:mitotic spindle organization"/>
    <property type="evidence" value="ECO:0007669"/>
    <property type="project" value="TreeGrafter"/>
</dbReference>
<organism evidence="8 9">
    <name type="scientific">Pomacea canaliculata</name>
    <name type="common">Golden apple snail</name>
    <dbReference type="NCBI Taxonomy" id="400727"/>
    <lineage>
        <taxon>Eukaryota</taxon>
        <taxon>Metazoa</taxon>
        <taxon>Spiralia</taxon>
        <taxon>Lophotrochozoa</taxon>
        <taxon>Mollusca</taxon>
        <taxon>Gastropoda</taxon>
        <taxon>Caenogastropoda</taxon>
        <taxon>Architaenioglossa</taxon>
        <taxon>Ampullarioidea</taxon>
        <taxon>Ampullariidae</taxon>
        <taxon>Pomacea</taxon>
    </lineage>
</organism>
<name>A0A2T7PSB6_POMCA</name>
<dbReference type="OrthoDB" id="2355at2759"/>
<dbReference type="InterPro" id="IPR011004">
    <property type="entry name" value="Trimer_LpxA-like_sf"/>
</dbReference>
<dbReference type="EMBL" id="PZQS01000002">
    <property type="protein sequence ID" value="PVD36308.1"/>
    <property type="molecule type" value="Genomic_DNA"/>
</dbReference>
<dbReference type="PANTHER" id="PTHR13072:SF0">
    <property type="entry name" value="DYNACTIN SUBUNIT 6"/>
    <property type="match status" value="1"/>
</dbReference>
<evidence type="ECO:0000313" key="8">
    <source>
        <dbReference type="EMBL" id="PVD36308.1"/>
    </source>
</evidence>
<dbReference type="GO" id="GO:0070840">
    <property type="term" value="F:dynein complex binding"/>
    <property type="evidence" value="ECO:0007669"/>
    <property type="project" value="TreeGrafter"/>
</dbReference>
<dbReference type="InterPro" id="IPR027777">
    <property type="entry name" value="DCTN6"/>
</dbReference>
<accession>A0A2T7PSB6</accession>
<dbReference type="Gene3D" id="2.160.10.10">
    <property type="entry name" value="Hexapeptide repeat proteins"/>
    <property type="match status" value="1"/>
</dbReference>